<proteinExistence type="inferred from homology"/>
<comment type="caution">
    <text evidence="8">The sequence shown here is derived from an EMBL/GenBank/DDBJ whole genome shotgun (WGS) entry which is preliminary data.</text>
</comment>
<reference evidence="8" key="1">
    <citation type="submission" date="2013-05" db="EMBL/GenBank/DDBJ databases">
        <authorList>
            <person name="Yim A.K.Y."/>
            <person name="Chan T.F."/>
            <person name="Ji K.M."/>
            <person name="Liu X.Y."/>
            <person name="Zhou J.W."/>
            <person name="Li R.Q."/>
            <person name="Yang K.Y."/>
            <person name="Li J."/>
            <person name="Li M."/>
            <person name="Law P.T.W."/>
            <person name="Wu Y.L."/>
            <person name="Cai Z.L."/>
            <person name="Qin H."/>
            <person name="Bao Y."/>
            <person name="Leung R.K.K."/>
            <person name="Ng P.K.S."/>
            <person name="Zou J."/>
            <person name="Zhong X.J."/>
            <person name="Ran P.X."/>
            <person name="Zhong N.S."/>
            <person name="Liu Z.G."/>
            <person name="Tsui S.K.W."/>
        </authorList>
    </citation>
    <scope>NUCLEOTIDE SEQUENCE</scope>
    <source>
        <strain evidence="8">Derf</strain>
        <tissue evidence="8">Whole organism</tissue>
    </source>
</reference>
<evidence type="ECO:0000256" key="1">
    <source>
        <dbReference type="ARBA" id="ARBA00004604"/>
    </source>
</evidence>
<dbReference type="AlphaFoldDB" id="A0A922I1S2"/>
<organism evidence="8 9">
    <name type="scientific">Dermatophagoides farinae</name>
    <name type="common">American house dust mite</name>
    <dbReference type="NCBI Taxonomy" id="6954"/>
    <lineage>
        <taxon>Eukaryota</taxon>
        <taxon>Metazoa</taxon>
        <taxon>Ecdysozoa</taxon>
        <taxon>Arthropoda</taxon>
        <taxon>Chelicerata</taxon>
        <taxon>Arachnida</taxon>
        <taxon>Acari</taxon>
        <taxon>Acariformes</taxon>
        <taxon>Sarcoptiformes</taxon>
        <taxon>Astigmata</taxon>
        <taxon>Psoroptidia</taxon>
        <taxon>Analgoidea</taxon>
        <taxon>Pyroglyphidae</taxon>
        <taxon>Dermatophagoidinae</taxon>
        <taxon>Dermatophagoides</taxon>
    </lineage>
</organism>
<dbReference type="PANTHER" id="PTHR21738">
    <property type="entry name" value="RIBOSOMAL RNA PROCESSING PROTEIN 36 HOMOLOG"/>
    <property type="match status" value="1"/>
</dbReference>
<keyword evidence="4 6" id="KW-0698">rRNA processing</keyword>
<sequence length="245" mass="29649">MDNDISEDLSHVPFEELLNIKEKLGTKVYRQTVLKPLKILHSSGTDDKNENNQQPKTTKITIKKRKNNLSEPIEVSSKRLDYRFYSNNDKQIKTFRDPRFDEQCGQFRSDKFEQNYNFLTDMKRKELDDLRRRLKKAKNVEIKEKIRFLMQRITNQIHADEERERTKRIRQKLARSKQFDVTEQTNEPNNDRSLKRKFVNKSQIKRTKLLEKYKLLKESGRLQKYMERKRKKLAAKDRKRMPTIV</sequence>
<evidence type="ECO:0000256" key="4">
    <source>
        <dbReference type="ARBA" id="ARBA00022552"/>
    </source>
</evidence>
<dbReference type="InterPro" id="IPR009292">
    <property type="entry name" value="RRP36"/>
</dbReference>
<evidence type="ECO:0000256" key="3">
    <source>
        <dbReference type="ARBA" id="ARBA00022517"/>
    </source>
</evidence>
<keyword evidence="6" id="KW-0687">Ribonucleoprotein</keyword>
<comment type="subcellular location">
    <subcellularLocation>
        <location evidence="1 6">Nucleus</location>
        <location evidence="1 6">Nucleolus</location>
    </subcellularLocation>
</comment>
<dbReference type="GO" id="GO:0000462">
    <property type="term" value="P:maturation of SSU-rRNA from tricistronic rRNA transcript (SSU-rRNA, 5.8S rRNA, LSU-rRNA)"/>
    <property type="evidence" value="ECO:0007669"/>
    <property type="project" value="TreeGrafter"/>
</dbReference>
<dbReference type="EMBL" id="ASGP02000003">
    <property type="protein sequence ID" value="KAH9518283.1"/>
    <property type="molecule type" value="Genomic_DNA"/>
</dbReference>
<feature type="region of interest" description="Disordered" evidence="7">
    <location>
        <begin position="174"/>
        <end position="195"/>
    </location>
</feature>
<evidence type="ECO:0000256" key="2">
    <source>
        <dbReference type="ARBA" id="ARBA00009418"/>
    </source>
</evidence>
<dbReference type="GO" id="GO:0005730">
    <property type="term" value="C:nucleolus"/>
    <property type="evidence" value="ECO:0007669"/>
    <property type="project" value="UniProtKB-SubCell"/>
</dbReference>
<dbReference type="Pfam" id="PF06102">
    <property type="entry name" value="RRP36"/>
    <property type="match status" value="1"/>
</dbReference>
<reference evidence="8" key="2">
    <citation type="journal article" date="2022" name="Res Sq">
        <title>Comparative Genomics Reveals Insights into the Divergent Evolution of Astigmatic Mites and Household Pest Adaptations.</title>
        <authorList>
            <person name="Xiong Q."/>
            <person name="Wan A.T.-Y."/>
            <person name="Liu X.-Y."/>
            <person name="Fung C.S.-H."/>
            <person name="Xiao X."/>
            <person name="Malainual N."/>
            <person name="Hou J."/>
            <person name="Wang L."/>
            <person name="Wang M."/>
            <person name="Yang K."/>
            <person name="Cui Y."/>
            <person name="Leung E."/>
            <person name="Nong W."/>
            <person name="Shin S.-K."/>
            <person name="Au S."/>
            <person name="Jeong K.Y."/>
            <person name="Chew F.T."/>
            <person name="Hui J."/>
            <person name="Leung T.F."/>
            <person name="Tungtrongchitr A."/>
            <person name="Zhong N."/>
            <person name="Liu Z."/>
            <person name="Tsui S."/>
        </authorList>
    </citation>
    <scope>NUCLEOTIDE SEQUENCE</scope>
    <source>
        <strain evidence="8">Derf</strain>
        <tissue evidence="8">Whole organism</tissue>
    </source>
</reference>
<protein>
    <recommendedName>
        <fullName evidence="6">rRNA biogenesis protein RRP36</fullName>
    </recommendedName>
</protein>
<keyword evidence="5 6" id="KW-0539">Nucleus</keyword>
<evidence type="ECO:0000256" key="6">
    <source>
        <dbReference type="RuleBase" id="RU368027"/>
    </source>
</evidence>
<evidence type="ECO:0000313" key="9">
    <source>
        <dbReference type="Proteomes" id="UP000790347"/>
    </source>
</evidence>
<evidence type="ECO:0000256" key="5">
    <source>
        <dbReference type="ARBA" id="ARBA00023242"/>
    </source>
</evidence>
<evidence type="ECO:0000313" key="8">
    <source>
        <dbReference type="EMBL" id="KAH9518283.1"/>
    </source>
</evidence>
<comment type="subunit">
    <text evidence="6">Associates with 90S and pre-40S pre-ribosomal particles.</text>
</comment>
<name>A0A922I1S2_DERFA</name>
<gene>
    <name evidence="8" type="primary">RRP36</name>
    <name evidence="8" type="ORF">DERF_008872</name>
</gene>
<evidence type="ECO:0000256" key="7">
    <source>
        <dbReference type="SAM" id="MobiDB-lite"/>
    </source>
</evidence>
<keyword evidence="3 6" id="KW-0690">Ribosome biogenesis</keyword>
<comment type="function">
    <text evidence="6">Component of the 90S pre-ribosome involved in the maturation of rRNAs. Required for early cleavages of the pre-RNAs in the 40S ribosomal subunit maturation pathway.</text>
</comment>
<dbReference type="Proteomes" id="UP000790347">
    <property type="component" value="Unassembled WGS sequence"/>
</dbReference>
<keyword evidence="9" id="KW-1185">Reference proteome</keyword>
<feature type="compositionally biased region" description="Polar residues" evidence="7">
    <location>
        <begin position="179"/>
        <end position="188"/>
    </location>
</feature>
<accession>A0A922I1S2</accession>
<dbReference type="PANTHER" id="PTHR21738:SF0">
    <property type="entry name" value="RIBOSOMAL RNA PROCESSING PROTEIN 36 HOMOLOG"/>
    <property type="match status" value="1"/>
</dbReference>
<comment type="similarity">
    <text evidence="2 6">Belongs to the RRP36 family.</text>
</comment>
<dbReference type="GO" id="GO:0030686">
    <property type="term" value="C:90S preribosome"/>
    <property type="evidence" value="ECO:0007669"/>
    <property type="project" value="TreeGrafter"/>
</dbReference>